<keyword evidence="1" id="KW-1133">Transmembrane helix</keyword>
<evidence type="ECO:0000256" key="1">
    <source>
        <dbReference type="SAM" id="Phobius"/>
    </source>
</evidence>
<keyword evidence="1" id="KW-0812">Transmembrane</keyword>
<proteinExistence type="predicted"/>
<reference evidence="2" key="2">
    <citation type="journal article" date="2015" name="Fish Shellfish Immunol.">
        <title>Early steps in the European eel (Anguilla anguilla)-Vibrio vulnificus interaction in the gills: Role of the RtxA13 toxin.</title>
        <authorList>
            <person name="Callol A."/>
            <person name="Pajuelo D."/>
            <person name="Ebbesson L."/>
            <person name="Teles M."/>
            <person name="MacKenzie S."/>
            <person name="Amaro C."/>
        </authorList>
    </citation>
    <scope>NUCLEOTIDE SEQUENCE</scope>
</reference>
<reference evidence="2" key="1">
    <citation type="submission" date="2014-11" db="EMBL/GenBank/DDBJ databases">
        <authorList>
            <person name="Amaro Gonzalez C."/>
        </authorList>
    </citation>
    <scope>NUCLEOTIDE SEQUENCE</scope>
</reference>
<keyword evidence="1" id="KW-0472">Membrane</keyword>
<accession>A0A0E9S6W6</accession>
<dbReference type="EMBL" id="GBXM01071388">
    <property type="protein sequence ID" value="JAH37189.1"/>
    <property type="molecule type" value="Transcribed_RNA"/>
</dbReference>
<feature type="transmembrane region" description="Helical" evidence="1">
    <location>
        <begin position="12"/>
        <end position="27"/>
    </location>
</feature>
<organism evidence="2">
    <name type="scientific">Anguilla anguilla</name>
    <name type="common">European freshwater eel</name>
    <name type="synonym">Muraena anguilla</name>
    <dbReference type="NCBI Taxonomy" id="7936"/>
    <lineage>
        <taxon>Eukaryota</taxon>
        <taxon>Metazoa</taxon>
        <taxon>Chordata</taxon>
        <taxon>Craniata</taxon>
        <taxon>Vertebrata</taxon>
        <taxon>Euteleostomi</taxon>
        <taxon>Actinopterygii</taxon>
        <taxon>Neopterygii</taxon>
        <taxon>Teleostei</taxon>
        <taxon>Anguilliformes</taxon>
        <taxon>Anguillidae</taxon>
        <taxon>Anguilla</taxon>
    </lineage>
</organism>
<sequence length="29" mass="3554">MLHYIMHCFVDRLYQIFCIIFSVFVGVKM</sequence>
<dbReference type="AlphaFoldDB" id="A0A0E9S6W6"/>
<protein>
    <submittedName>
        <fullName evidence="2">Uncharacterized protein</fullName>
    </submittedName>
</protein>
<name>A0A0E9S6W6_ANGAN</name>
<evidence type="ECO:0000313" key="2">
    <source>
        <dbReference type="EMBL" id="JAH37189.1"/>
    </source>
</evidence>